<comment type="caution">
    <text evidence="1">The sequence shown here is derived from an EMBL/GenBank/DDBJ whole genome shotgun (WGS) entry which is preliminary data.</text>
</comment>
<keyword evidence="2" id="KW-1185">Reference proteome</keyword>
<evidence type="ECO:0008006" key="3">
    <source>
        <dbReference type="Google" id="ProtNLM"/>
    </source>
</evidence>
<gene>
    <name evidence="1" type="ORF">SNEC2469_LOCUS23807</name>
</gene>
<name>A0A812Z0K2_9DINO</name>
<accession>A0A812Z0K2</accession>
<dbReference type="Proteomes" id="UP000601435">
    <property type="component" value="Unassembled WGS sequence"/>
</dbReference>
<dbReference type="EMBL" id="CAJNJA010044891">
    <property type="protein sequence ID" value="CAE7805313.1"/>
    <property type="molecule type" value="Genomic_DNA"/>
</dbReference>
<sequence length="1185" mass="131078">MDLGNELQDFFQTCRSHVQNARATRLHSRVILIQRAVWTNLRDKMWTLLGSFHSQSNRHVPWMISLQDGLRVATRAVTWVLDTVVPHSPESATDSVPEPVLRLGLANPGVQGCSDIAGSRVRWDPLINEEWGLKSAVSALALDAVGLSAPRLPDAVVAPRRLGMHIFSKGGRSYASTAVLRSERVMFTSTVRSDVGSDRRIWVDFQLGNDSVLHWVILTMPTSANDRDSDWVAELQGDMNVQPDELGGGREPSRKRQVAWEKSLGPAGPAFPGKWHDATKWAAALRPAEPVLQSLSSIAHLAADELCLPTCSLASRKKHVWGIEAAAALTNTIGGLVRDVWLRAGPGTTSREMVARPNLAEAVLHELSDDTNSLIAQVSKETDCAALLNSCFKLLRDPVPQPLPRLHSGPRILSEAESNQEWVKALRSQCSWPEAFDEQLHLQTVARCQQLCAAALRQPSGDSKDFSVTEREVVDIRNAWSTSKGMPPDLLPRALFMANSVGWNSVVWALQRWTGPGGAAFRPSLWRQAALCPVHKAGPACLASSFRLIFVKVQLGLMQEALLTQRWLTATRRFIQPCQSGYIRGVDDAHLLLHEVSAEALHQHRPLWFVLGDFQKAFPRVCRHDLLCALADGPHVNGHCLGLLGDILKEDHVVVWYSGFSDTIITSGIPEGGCIGPFGYPVFLDSLVREILAEGGGLGVGWHIPPVWQGRVWSGHGNHNPALVSMLKGVLQHGDSALLPSIALLDDDPDLEASALQALNDSAPWRIAAILHADDPVLLGCSRGALQQSLNLLARWAFRHKAAFHVGEKKTVTMVTGKSAEELQATEPLVLPGLGIQPDRTLGFKSSHKWLGILWPANLEFDSALKVRVAIAQKSFALLVGLAQRDILPLHLICSIFWARVFASLSVGLWLNGTADSANEILDDLLVSWARQLLGASCWHNASLLLSELGWDISGHLLAVMAAAMRRARLWTLPTEDLYAQVFRLAHAWPNSWASRSSAFLSKFGILDFPAWNQGGNLQQYRLYVRQRCRDLGLPSWREVAQRHARLPLYLEVQPQHSNLLHLVPNLVLGWEDRQAVRSFCRLRAGIIRLTHVDGRLSRASIQNCIFCSKRVRTGLPHVLCRCATFEGWWQQLATLRRQEDRELVSEEAKAILACPPSSSLFVLVLRFAKDIDVRARLFWNGDGP</sequence>
<evidence type="ECO:0000313" key="1">
    <source>
        <dbReference type="EMBL" id="CAE7805313.1"/>
    </source>
</evidence>
<dbReference type="AlphaFoldDB" id="A0A812Z0K2"/>
<reference evidence="1" key="1">
    <citation type="submission" date="2021-02" db="EMBL/GenBank/DDBJ databases">
        <authorList>
            <person name="Dougan E. K."/>
            <person name="Rhodes N."/>
            <person name="Thang M."/>
            <person name="Chan C."/>
        </authorList>
    </citation>
    <scope>NUCLEOTIDE SEQUENCE</scope>
</reference>
<proteinExistence type="predicted"/>
<organism evidence="1 2">
    <name type="scientific">Symbiodinium necroappetens</name>
    <dbReference type="NCBI Taxonomy" id="1628268"/>
    <lineage>
        <taxon>Eukaryota</taxon>
        <taxon>Sar</taxon>
        <taxon>Alveolata</taxon>
        <taxon>Dinophyceae</taxon>
        <taxon>Suessiales</taxon>
        <taxon>Symbiodiniaceae</taxon>
        <taxon>Symbiodinium</taxon>
    </lineage>
</organism>
<dbReference type="OrthoDB" id="445826at2759"/>
<protein>
    <recommendedName>
        <fullName evidence="3">Reverse transcriptase domain-containing protein</fullName>
    </recommendedName>
</protein>
<evidence type="ECO:0000313" key="2">
    <source>
        <dbReference type="Proteomes" id="UP000601435"/>
    </source>
</evidence>